<accession>A0A933DS20</accession>
<proteinExistence type="predicted"/>
<gene>
    <name evidence="3" type="ORF">HY473_02475</name>
</gene>
<dbReference type="EMBL" id="JACQMI010000016">
    <property type="protein sequence ID" value="MBI4132926.1"/>
    <property type="molecule type" value="Genomic_DNA"/>
</dbReference>
<dbReference type="SUPFAM" id="SSF143430">
    <property type="entry name" value="TTP0101/SSO1404-like"/>
    <property type="match status" value="1"/>
</dbReference>
<protein>
    <recommendedName>
        <fullName evidence="2">Transcriptional repressor PaaX-like central Cas2-like domain-containing protein</fullName>
    </recommendedName>
</protein>
<feature type="transmembrane region" description="Helical" evidence="1">
    <location>
        <begin position="17"/>
        <end position="37"/>
    </location>
</feature>
<name>A0A933DS20_9BACT</name>
<keyword evidence="1" id="KW-0472">Membrane</keyword>
<dbReference type="InterPro" id="IPR048846">
    <property type="entry name" value="PaaX-like_central"/>
</dbReference>
<evidence type="ECO:0000256" key="1">
    <source>
        <dbReference type="SAM" id="Phobius"/>
    </source>
</evidence>
<keyword evidence="1" id="KW-1133">Transmembrane helix</keyword>
<dbReference type="Pfam" id="PF20803">
    <property type="entry name" value="PaaX_M"/>
    <property type="match status" value="1"/>
</dbReference>
<reference evidence="3" key="1">
    <citation type="submission" date="2020-07" db="EMBL/GenBank/DDBJ databases">
        <title>Huge and variable diversity of episymbiotic CPR bacteria and DPANN archaea in groundwater ecosystems.</title>
        <authorList>
            <person name="He C.Y."/>
            <person name="Keren R."/>
            <person name="Whittaker M."/>
            <person name="Farag I.F."/>
            <person name="Doudna J."/>
            <person name="Cate J.H.D."/>
            <person name="Banfield J.F."/>
        </authorList>
    </citation>
    <scope>NUCLEOTIDE SEQUENCE</scope>
    <source>
        <strain evidence="3">NC_groundwater_1225_Ag_S-0.1um_56_177</strain>
    </source>
</reference>
<keyword evidence="1" id="KW-0812">Transmembrane</keyword>
<evidence type="ECO:0000313" key="4">
    <source>
        <dbReference type="Proteomes" id="UP000756703"/>
    </source>
</evidence>
<comment type="caution">
    <text evidence="3">The sequence shown here is derived from an EMBL/GenBank/DDBJ whole genome shotgun (WGS) entry which is preliminary data.</text>
</comment>
<dbReference type="AlphaFoldDB" id="A0A933DS20"/>
<organism evidence="3 4">
    <name type="scientific">Candidatus Sungiibacteriota bacterium</name>
    <dbReference type="NCBI Taxonomy" id="2750080"/>
    <lineage>
        <taxon>Bacteria</taxon>
        <taxon>Candidatus Sungiibacteriota</taxon>
    </lineage>
</organism>
<dbReference type="Proteomes" id="UP000756703">
    <property type="component" value="Unassembled WGS sequence"/>
</dbReference>
<evidence type="ECO:0000313" key="3">
    <source>
        <dbReference type="EMBL" id="MBI4132926.1"/>
    </source>
</evidence>
<feature type="domain" description="Transcriptional repressor PaaX-like central Cas2-like" evidence="2">
    <location>
        <begin position="105"/>
        <end position="178"/>
    </location>
</feature>
<sequence length="192" mass="22520">MAKGFVTSRKNLTRDTLLRLAFGTVSIGVAASAPYFLHQIAEAYFKDKTKRTLADRSRKLRELEQRKLISFEEGRGGTVRVEFTRKGKMLVRQYELDDLKLQVPKQWDKKWRLVIYDIPHGHKTARDAFRNKIKQMGLYPLQKSVWVSPFECRDELEFLCDVFSISFDSYFCYVVAQTLPHEQRIKNFFGLA</sequence>
<dbReference type="Gene3D" id="3.30.70.2650">
    <property type="match status" value="1"/>
</dbReference>
<evidence type="ECO:0000259" key="2">
    <source>
        <dbReference type="Pfam" id="PF20803"/>
    </source>
</evidence>